<dbReference type="AlphaFoldDB" id="A0A9N8DI33"/>
<evidence type="ECO:0000313" key="2">
    <source>
        <dbReference type="EMBL" id="CAB9502305.1"/>
    </source>
</evidence>
<proteinExistence type="predicted"/>
<organism evidence="2 3">
    <name type="scientific">Seminavis robusta</name>
    <dbReference type="NCBI Taxonomy" id="568900"/>
    <lineage>
        <taxon>Eukaryota</taxon>
        <taxon>Sar</taxon>
        <taxon>Stramenopiles</taxon>
        <taxon>Ochrophyta</taxon>
        <taxon>Bacillariophyta</taxon>
        <taxon>Bacillariophyceae</taxon>
        <taxon>Bacillariophycidae</taxon>
        <taxon>Naviculales</taxon>
        <taxon>Naviculaceae</taxon>
        <taxon>Seminavis</taxon>
    </lineage>
</organism>
<comment type="caution">
    <text evidence="2">The sequence shown here is derived from an EMBL/GenBank/DDBJ whole genome shotgun (WGS) entry which is preliminary data.</text>
</comment>
<reference evidence="2" key="1">
    <citation type="submission" date="2020-06" db="EMBL/GenBank/DDBJ databases">
        <authorList>
            <consortium name="Plant Systems Biology data submission"/>
        </authorList>
    </citation>
    <scope>NUCLEOTIDE SEQUENCE</scope>
    <source>
        <strain evidence="2">D6</strain>
    </source>
</reference>
<keyword evidence="3" id="KW-1185">Reference proteome</keyword>
<sequence length="114" mass="12830">MNTDNSDDDFELMTIVDQRIATALEDSCNSRERDHHLGNQHPRENLTAPSPHNTGNTKSLDQNNGFDLMGKELGFPKSHNQASRPARSLMCDMEEPEQVNIQSCSIGMTSLRRM</sequence>
<dbReference type="EMBL" id="CAICTM010000132">
    <property type="protein sequence ID" value="CAB9502305.1"/>
    <property type="molecule type" value="Genomic_DNA"/>
</dbReference>
<dbReference type="Proteomes" id="UP001153069">
    <property type="component" value="Unassembled WGS sequence"/>
</dbReference>
<feature type="compositionally biased region" description="Basic and acidic residues" evidence="1">
    <location>
        <begin position="28"/>
        <end position="44"/>
    </location>
</feature>
<gene>
    <name evidence="2" type="ORF">SEMRO_133_G062900.1</name>
</gene>
<accession>A0A9N8DI33</accession>
<name>A0A9N8DI33_9STRA</name>
<evidence type="ECO:0000256" key="1">
    <source>
        <dbReference type="SAM" id="MobiDB-lite"/>
    </source>
</evidence>
<evidence type="ECO:0000313" key="3">
    <source>
        <dbReference type="Proteomes" id="UP001153069"/>
    </source>
</evidence>
<protein>
    <submittedName>
        <fullName evidence="2">Uncharacterized protein</fullName>
    </submittedName>
</protein>
<feature type="compositionally biased region" description="Polar residues" evidence="1">
    <location>
        <begin position="47"/>
        <end position="65"/>
    </location>
</feature>
<feature type="region of interest" description="Disordered" evidence="1">
    <location>
        <begin position="26"/>
        <end position="86"/>
    </location>
</feature>